<dbReference type="AlphaFoldDB" id="A0A7S3VK41"/>
<reference evidence="1" key="1">
    <citation type="submission" date="2021-01" db="EMBL/GenBank/DDBJ databases">
        <authorList>
            <person name="Corre E."/>
            <person name="Pelletier E."/>
            <person name="Niang G."/>
            <person name="Scheremetjew M."/>
            <person name="Finn R."/>
            <person name="Kale V."/>
            <person name="Holt S."/>
            <person name="Cochrane G."/>
            <person name="Meng A."/>
            <person name="Brown T."/>
            <person name="Cohen L."/>
        </authorList>
    </citation>
    <scope>NUCLEOTIDE SEQUENCE</scope>
    <source>
        <strain evidence="1">CCMP1320</strain>
    </source>
</reference>
<sequence>MHAAEHQAPSSTLLRASAACNLPSFEDCLTQAGCCLYKWGLPPPGVPALAEILKENCPLRVGDGGAPTRRKMVGRLEGACMQEGADRGPLRFSLPASSCTVCVRVCACVTSHRNPYAVYTACLQA</sequence>
<dbReference type="EMBL" id="HBIP01010628">
    <property type="protein sequence ID" value="CAE0490884.1"/>
    <property type="molecule type" value="Transcribed_RNA"/>
</dbReference>
<name>A0A7S3VK41_DUNTE</name>
<evidence type="ECO:0000313" key="1">
    <source>
        <dbReference type="EMBL" id="CAE0490884.1"/>
    </source>
</evidence>
<gene>
    <name evidence="1" type="ORF">DTER00134_LOCUS5957</name>
</gene>
<accession>A0A7S3VK41</accession>
<organism evidence="1">
    <name type="scientific">Dunaliella tertiolecta</name>
    <name type="common">Green alga</name>
    <dbReference type="NCBI Taxonomy" id="3047"/>
    <lineage>
        <taxon>Eukaryota</taxon>
        <taxon>Viridiplantae</taxon>
        <taxon>Chlorophyta</taxon>
        <taxon>core chlorophytes</taxon>
        <taxon>Chlorophyceae</taxon>
        <taxon>CS clade</taxon>
        <taxon>Chlamydomonadales</taxon>
        <taxon>Dunaliellaceae</taxon>
        <taxon>Dunaliella</taxon>
    </lineage>
</organism>
<protein>
    <submittedName>
        <fullName evidence="1">Uncharacterized protein</fullName>
    </submittedName>
</protein>
<proteinExistence type="predicted"/>